<keyword evidence="5" id="KW-1185">Reference proteome</keyword>
<sequence length="302" mass="34887">MKRPYDENRMAELAQHRNLRSMWITEEGQKAEWRNQDSLWPVRRAAMKHDPSARLVTLAQPKRNFQQGERLSMPEFTYSCGRSSQLWRMNPAALIAEATPRIEQLSQHKTPMKEFVEKADRDHYVFSCGRSSPLWDVNREAKSAEATGRIESLSKHKENPKSFLPSRTVHTIIPKAALRARSTERIDMLSTARSRDDFPHRDPQWKVTNGAKASTPSTRTTELAKFKGLPDTYQPPREVMRPVTWSARNAACSTRLEEMSRPVMRASMDLVQFNPNAFEVKENALKARCTNRLLELSEPLRR</sequence>
<name>R7U0C2_CAPTE</name>
<dbReference type="Pfam" id="PF14912">
    <property type="entry name" value="THEG"/>
    <property type="match status" value="3"/>
</dbReference>
<reference evidence="3 5" key="2">
    <citation type="journal article" date="2013" name="Nature">
        <title>Insights into bilaterian evolution from three spiralian genomes.</title>
        <authorList>
            <person name="Simakov O."/>
            <person name="Marletaz F."/>
            <person name="Cho S.J."/>
            <person name="Edsinger-Gonzales E."/>
            <person name="Havlak P."/>
            <person name="Hellsten U."/>
            <person name="Kuo D.H."/>
            <person name="Larsson T."/>
            <person name="Lv J."/>
            <person name="Arendt D."/>
            <person name="Savage R."/>
            <person name="Osoegawa K."/>
            <person name="de Jong P."/>
            <person name="Grimwood J."/>
            <person name="Chapman J.A."/>
            <person name="Shapiro H."/>
            <person name="Aerts A."/>
            <person name="Otillar R.P."/>
            <person name="Terry A.Y."/>
            <person name="Boore J.L."/>
            <person name="Grigoriev I.V."/>
            <person name="Lindberg D.R."/>
            <person name="Seaver E.C."/>
            <person name="Weisblat D.A."/>
            <person name="Putnam N.H."/>
            <person name="Rokhsar D.S."/>
        </authorList>
    </citation>
    <scope>NUCLEOTIDE SEQUENCE</scope>
    <source>
        <strain evidence="3 5">I ESC-2004</strain>
    </source>
</reference>
<dbReference type="PANTHER" id="PTHR15901">
    <property type="entry name" value="TESTICULAR HAPLOID EXPRESSED GENE PROTEIN"/>
    <property type="match status" value="1"/>
</dbReference>
<dbReference type="OrthoDB" id="25466at2759"/>
<evidence type="ECO:0000256" key="1">
    <source>
        <dbReference type="ARBA" id="ARBA00022737"/>
    </source>
</evidence>
<dbReference type="EMBL" id="KB308771">
    <property type="protein sequence ID" value="ELT96655.1"/>
    <property type="molecule type" value="Genomic_DNA"/>
</dbReference>
<dbReference type="AlphaFoldDB" id="R7U0C2"/>
<dbReference type="PANTHER" id="PTHR15901:SF15">
    <property type="entry name" value="TESTICULAR HAPLOID EXPRESSED GENE PROTEIN-LIKE"/>
    <property type="match status" value="1"/>
</dbReference>
<dbReference type="Proteomes" id="UP000014760">
    <property type="component" value="Unassembled WGS sequence"/>
</dbReference>
<evidence type="ECO:0000313" key="4">
    <source>
        <dbReference type="EnsemblMetazoa" id="CapteP149156"/>
    </source>
</evidence>
<evidence type="ECO:0000313" key="5">
    <source>
        <dbReference type="Proteomes" id="UP000014760"/>
    </source>
</evidence>
<evidence type="ECO:0000256" key="2">
    <source>
        <dbReference type="SAM" id="MobiDB-lite"/>
    </source>
</evidence>
<dbReference type="EnsemblMetazoa" id="CapteT149156">
    <property type="protein sequence ID" value="CapteP149156"/>
    <property type="gene ID" value="CapteG149156"/>
</dbReference>
<dbReference type="OMA" id="CENNCPI"/>
<gene>
    <name evidence="3" type="ORF">CAPTEDRAFT_149156</name>
</gene>
<dbReference type="SMART" id="SM00705">
    <property type="entry name" value="THEG"/>
    <property type="match status" value="6"/>
</dbReference>
<dbReference type="InterPro" id="IPR042401">
    <property type="entry name" value="SPMAP2-like"/>
</dbReference>
<reference evidence="4" key="3">
    <citation type="submission" date="2015-06" db="UniProtKB">
        <authorList>
            <consortium name="EnsemblMetazoa"/>
        </authorList>
    </citation>
    <scope>IDENTIFICATION</scope>
</reference>
<dbReference type="EMBL" id="AMQN01011235">
    <property type="status" value="NOT_ANNOTATED_CDS"/>
    <property type="molecule type" value="Genomic_DNA"/>
</dbReference>
<feature type="region of interest" description="Disordered" evidence="2">
    <location>
        <begin position="192"/>
        <end position="216"/>
    </location>
</feature>
<dbReference type="InterPro" id="IPR006623">
    <property type="entry name" value="THEG"/>
</dbReference>
<dbReference type="HOGENOM" id="CLU_061711_1_0_1"/>
<reference evidence="5" key="1">
    <citation type="submission" date="2012-12" db="EMBL/GenBank/DDBJ databases">
        <authorList>
            <person name="Hellsten U."/>
            <person name="Grimwood J."/>
            <person name="Chapman J.A."/>
            <person name="Shapiro H."/>
            <person name="Aerts A."/>
            <person name="Otillar R.P."/>
            <person name="Terry A.Y."/>
            <person name="Boore J.L."/>
            <person name="Simakov O."/>
            <person name="Marletaz F."/>
            <person name="Cho S.-J."/>
            <person name="Edsinger-Gonzales E."/>
            <person name="Havlak P."/>
            <person name="Kuo D.-H."/>
            <person name="Larsson T."/>
            <person name="Lv J."/>
            <person name="Arendt D."/>
            <person name="Savage R."/>
            <person name="Osoegawa K."/>
            <person name="de Jong P."/>
            <person name="Lindberg D.R."/>
            <person name="Seaver E.C."/>
            <person name="Weisblat D.A."/>
            <person name="Putnam N.H."/>
            <person name="Grigoriev I.V."/>
            <person name="Rokhsar D.S."/>
        </authorList>
    </citation>
    <scope>NUCLEOTIDE SEQUENCE</scope>
    <source>
        <strain evidence="5">I ESC-2004</strain>
    </source>
</reference>
<protein>
    <recommendedName>
        <fullName evidence="6">Testicular haploid expressed gene protein-like</fullName>
    </recommendedName>
</protein>
<evidence type="ECO:0008006" key="6">
    <source>
        <dbReference type="Google" id="ProtNLM"/>
    </source>
</evidence>
<feature type="compositionally biased region" description="Basic and acidic residues" evidence="2">
    <location>
        <begin position="192"/>
        <end position="204"/>
    </location>
</feature>
<organism evidence="3">
    <name type="scientific">Capitella teleta</name>
    <name type="common">Polychaete worm</name>
    <dbReference type="NCBI Taxonomy" id="283909"/>
    <lineage>
        <taxon>Eukaryota</taxon>
        <taxon>Metazoa</taxon>
        <taxon>Spiralia</taxon>
        <taxon>Lophotrochozoa</taxon>
        <taxon>Annelida</taxon>
        <taxon>Polychaeta</taxon>
        <taxon>Sedentaria</taxon>
        <taxon>Scolecida</taxon>
        <taxon>Capitellidae</taxon>
        <taxon>Capitella</taxon>
    </lineage>
</organism>
<keyword evidence="1" id="KW-0677">Repeat</keyword>
<dbReference type="STRING" id="283909.R7U0C2"/>
<accession>R7U0C2</accession>
<proteinExistence type="predicted"/>
<evidence type="ECO:0000313" key="3">
    <source>
        <dbReference type="EMBL" id="ELT96655.1"/>
    </source>
</evidence>